<keyword evidence="2" id="KW-1185">Reference proteome</keyword>
<gene>
    <name evidence="1" type="ORF">PDJAM_G00155200</name>
</gene>
<proteinExistence type="predicted"/>
<dbReference type="Proteomes" id="UP000830395">
    <property type="component" value="Chromosome 25"/>
</dbReference>
<organism evidence="1 2">
    <name type="scientific">Pangasius djambal</name>
    <dbReference type="NCBI Taxonomy" id="1691987"/>
    <lineage>
        <taxon>Eukaryota</taxon>
        <taxon>Metazoa</taxon>
        <taxon>Chordata</taxon>
        <taxon>Craniata</taxon>
        <taxon>Vertebrata</taxon>
        <taxon>Euteleostomi</taxon>
        <taxon>Actinopterygii</taxon>
        <taxon>Neopterygii</taxon>
        <taxon>Teleostei</taxon>
        <taxon>Ostariophysi</taxon>
        <taxon>Siluriformes</taxon>
        <taxon>Pangasiidae</taxon>
        <taxon>Pangasius</taxon>
    </lineage>
</organism>
<evidence type="ECO:0000313" key="1">
    <source>
        <dbReference type="EMBL" id="MCJ8747583.1"/>
    </source>
</evidence>
<comment type="caution">
    <text evidence="1">The sequence shown here is derived from an EMBL/GenBank/DDBJ whole genome shotgun (WGS) entry which is preliminary data.</text>
</comment>
<protein>
    <submittedName>
        <fullName evidence="1">Uncharacterized protein</fullName>
    </submittedName>
</protein>
<evidence type="ECO:0000313" key="2">
    <source>
        <dbReference type="Proteomes" id="UP000830395"/>
    </source>
</evidence>
<accession>A0ACC5ZHC9</accession>
<dbReference type="EMBL" id="CM040999">
    <property type="protein sequence ID" value="MCJ8747583.1"/>
    <property type="molecule type" value="Genomic_DNA"/>
</dbReference>
<name>A0ACC5ZHC9_9TELE</name>
<reference evidence="1" key="1">
    <citation type="submission" date="2020-02" db="EMBL/GenBank/DDBJ databases">
        <title>Genome sequencing of the panga catfish, Pangasius djambal.</title>
        <authorList>
            <person name="Wen M."/>
            <person name="Zahm M."/>
            <person name="Roques C."/>
            <person name="Cabau C."/>
            <person name="Klopp C."/>
            <person name="Donnadieu C."/>
            <person name="Jouanno E."/>
            <person name="Avarre J.-C."/>
            <person name="Campet M."/>
            <person name="Ha T."/>
            <person name="Dugue R."/>
            <person name="Lampietro C."/>
            <person name="Louis A."/>
            <person name="Herpin A."/>
            <person name="Echchiki A."/>
            <person name="Berthelot C."/>
            <person name="Parey E."/>
            <person name="Roest-Crollius H."/>
            <person name="Braasch I."/>
            <person name="Postlethwait J.H."/>
            <person name="Bobe J."/>
            <person name="Montfort J."/>
            <person name="Bouchez O."/>
            <person name="Begum T."/>
            <person name="Schartl M."/>
            <person name="Gustiano R."/>
            <person name="Guiguen Y."/>
        </authorList>
    </citation>
    <scope>NUCLEOTIDE SEQUENCE</scope>
    <source>
        <strain evidence="1">Pdj_M5554</strain>
    </source>
</reference>
<sequence>MNGRYFVVFAFLMLINSVSMQSVHVVNANLGHSVILPCTANHRTLTVYWRYNDSKTVFDIIKGEVKFDEQDPVYKGRVGCFPLEFAKGNFSIKLSKLKKSDVGIYTCHFPSTLTPGTVQLRVTENRTGDVMRRPDSLLLFLLGCVLLSN</sequence>